<dbReference type="InterPro" id="IPR036097">
    <property type="entry name" value="HisK_dim/P_sf"/>
</dbReference>
<evidence type="ECO:0000259" key="6">
    <source>
        <dbReference type="PROSITE" id="PS50109"/>
    </source>
</evidence>
<evidence type="ECO:0000313" key="8">
    <source>
        <dbReference type="EMBL" id="KAK9761817.1"/>
    </source>
</evidence>
<dbReference type="Gene3D" id="3.40.50.2300">
    <property type="match status" value="1"/>
</dbReference>
<gene>
    <name evidence="8" type="ORF">K7432_013008</name>
</gene>
<comment type="caution">
    <text evidence="8">The sequence shown here is derived from an EMBL/GenBank/DDBJ whole genome shotgun (WGS) entry which is preliminary data.</text>
</comment>
<dbReference type="Proteomes" id="UP001479436">
    <property type="component" value="Unassembled WGS sequence"/>
</dbReference>
<dbReference type="EMBL" id="JASJQH010001209">
    <property type="protein sequence ID" value="KAK9761817.1"/>
    <property type="molecule type" value="Genomic_DNA"/>
</dbReference>
<dbReference type="Pfam" id="PF00072">
    <property type="entry name" value="Response_reg"/>
    <property type="match status" value="1"/>
</dbReference>
<dbReference type="SMART" id="SM00448">
    <property type="entry name" value="REC"/>
    <property type="match status" value="1"/>
</dbReference>
<dbReference type="InterPro" id="IPR001789">
    <property type="entry name" value="Sig_transdc_resp-reg_receiver"/>
</dbReference>
<dbReference type="CDD" id="cd17546">
    <property type="entry name" value="REC_hyHK_CKI1_RcsC-like"/>
    <property type="match status" value="1"/>
</dbReference>
<dbReference type="SMART" id="SM00388">
    <property type="entry name" value="HisKA"/>
    <property type="match status" value="1"/>
</dbReference>
<dbReference type="PRINTS" id="PR00344">
    <property type="entry name" value="BCTRLSENSOR"/>
</dbReference>
<accession>A0ABR2WJX9</accession>
<proteinExistence type="predicted"/>
<dbReference type="InterPro" id="IPR003661">
    <property type="entry name" value="HisK_dim/P_dom"/>
</dbReference>
<dbReference type="Pfam" id="PF00512">
    <property type="entry name" value="HisKA"/>
    <property type="match status" value="1"/>
</dbReference>
<evidence type="ECO:0000256" key="5">
    <source>
        <dbReference type="PROSITE-ProRule" id="PRU00169"/>
    </source>
</evidence>
<sequence length="556" mass="61864">MQIPRIRAPVPVDEADRLQELLQYKILDTSPEDIFDNIAFLAAQICETPVALVSFLSTQRCFFKSRYNTDGEPAERDVAFCAYVVAYKKTIIVRDAAKDVRFEENPAVASGDIRFYAGAPLVTKTGHVLGSLCVIDGKPNDLNVLQRSTLELLAKNVIQCLELRLNSLSLEEARHETKTFYANAEAERQTSLMKSQFLANMSHEIRTPIHGVVGCLELLKGTTLTREQEQILDSMQESVDNISRLTNDILDVVKIETEQLTLETSEFDPSIVFESIHKKFQMAAARKKLNFTVTIPSTLPAKVIGDVVRFNEVISNIVNNAIKFTESGSVSVTVDDQSSSTSELVLFIRVTDTGVGIPPEKMNKLFKAFSQVDESHKRKHGGSGLSLSITKFLVEKMKGTIGVNSVPGEGSQFWMILSFAISNSCPTKLDNCQKLTALIVEDNKINQKVLCKQISKDFDYVHCVDNGLQAVDACKQLQFSVIFMDCQMPVMDGYEATTEIRKFNPWTPIIAISANTVKSDVERCFQVGMNAFLAKPCGRAEIMKCVESCLRPIKVL</sequence>
<dbReference type="PANTHER" id="PTHR45339">
    <property type="entry name" value="HYBRID SIGNAL TRANSDUCTION HISTIDINE KINASE J"/>
    <property type="match status" value="1"/>
</dbReference>
<dbReference type="SUPFAM" id="SSF55874">
    <property type="entry name" value="ATPase domain of HSP90 chaperone/DNA topoisomerase II/histidine kinase"/>
    <property type="match status" value="1"/>
</dbReference>
<dbReference type="InterPro" id="IPR036890">
    <property type="entry name" value="HATPase_C_sf"/>
</dbReference>
<dbReference type="SUPFAM" id="SSF47384">
    <property type="entry name" value="Homodimeric domain of signal transducing histidine kinase"/>
    <property type="match status" value="1"/>
</dbReference>
<dbReference type="Gene3D" id="3.30.450.40">
    <property type="match status" value="1"/>
</dbReference>
<keyword evidence="4" id="KW-0902">Two-component regulatory system</keyword>
<dbReference type="Gene3D" id="3.30.565.10">
    <property type="entry name" value="Histidine kinase-like ATPase, C-terminal domain"/>
    <property type="match status" value="1"/>
</dbReference>
<dbReference type="SMART" id="SM00065">
    <property type="entry name" value="GAF"/>
    <property type="match status" value="1"/>
</dbReference>
<keyword evidence="3" id="KW-0418">Kinase</keyword>
<name>A0ABR2WJX9_9FUNG</name>
<evidence type="ECO:0000256" key="4">
    <source>
        <dbReference type="ARBA" id="ARBA00023012"/>
    </source>
</evidence>
<keyword evidence="1 5" id="KW-0597">Phosphoprotein</keyword>
<dbReference type="Pfam" id="PF02518">
    <property type="entry name" value="HATPase_c"/>
    <property type="match status" value="1"/>
</dbReference>
<keyword evidence="9" id="KW-1185">Reference proteome</keyword>
<dbReference type="Pfam" id="PF01590">
    <property type="entry name" value="GAF"/>
    <property type="match status" value="1"/>
</dbReference>
<dbReference type="SMART" id="SM00387">
    <property type="entry name" value="HATPase_c"/>
    <property type="match status" value="1"/>
</dbReference>
<dbReference type="CDD" id="cd00082">
    <property type="entry name" value="HisKA"/>
    <property type="match status" value="1"/>
</dbReference>
<keyword evidence="2" id="KW-0808">Transferase</keyword>
<dbReference type="CDD" id="cd16922">
    <property type="entry name" value="HATPase_EvgS-ArcB-TorS-like"/>
    <property type="match status" value="1"/>
</dbReference>
<dbReference type="InterPro" id="IPR003594">
    <property type="entry name" value="HATPase_dom"/>
</dbReference>
<dbReference type="PROSITE" id="PS50110">
    <property type="entry name" value="RESPONSE_REGULATORY"/>
    <property type="match status" value="1"/>
</dbReference>
<reference evidence="8 9" key="1">
    <citation type="submission" date="2023-04" db="EMBL/GenBank/DDBJ databases">
        <title>Genome of Basidiobolus ranarum AG-B5.</title>
        <authorList>
            <person name="Stajich J.E."/>
            <person name="Carter-House D."/>
            <person name="Gryganskyi A."/>
        </authorList>
    </citation>
    <scope>NUCLEOTIDE SEQUENCE [LARGE SCALE GENOMIC DNA]</scope>
    <source>
        <strain evidence="8 9">AG-B5</strain>
    </source>
</reference>
<evidence type="ECO:0000256" key="3">
    <source>
        <dbReference type="ARBA" id="ARBA00022777"/>
    </source>
</evidence>
<evidence type="ECO:0008006" key="10">
    <source>
        <dbReference type="Google" id="ProtNLM"/>
    </source>
</evidence>
<dbReference type="PROSITE" id="PS50109">
    <property type="entry name" value="HIS_KIN"/>
    <property type="match status" value="1"/>
</dbReference>
<evidence type="ECO:0000256" key="2">
    <source>
        <dbReference type="ARBA" id="ARBA00022679"/>
    </source>
</evidence>
<evidence type="ECO:0000259" key="7">
    <source>
        <dbReference type="PROSITE" id="PS50110"/>
    </source>
</evidence>
<dbReference type="PANTHER" id="PTHR45339:SF1">
    <property type="entry name" value="HYBRID SIGNAL TRANSDUCTION HISTIDINE KINASE J"/>
    <property type="match status" value="1"/>
</dbReference>
<feature type="modified residue" description="4-aspartylphosphate" evidence="5">
    <location>
        <position position="485"/>
    </location>
</feature>
<evidence type="ECO:0000313" key="9">
    <source>
        <dbReference type="Proteomes" id="UP001479436"/>
    </source>
</evidence>
<dbReference type="InterPro" id="IPR004358">
    <property type="entry name" value="Sig_transdc_His_kin-like_C"/>
</dbReference>
<protein>
    <recommendedName>
        <fullName evidence="10">Histidine kinase</fullName>
    </recommendedName>
</protein>
<feature type="domain" description="Histidine kinase" evidence="6">
    <location>
        <begin position="200"/>
        <end position="421"/>
    </location>
</feature>
<dbReference type="SUPFAM" id="SSF55781">
    <property type="entry name" value="GAF domain-like"/>
    <property type="match status" value="1"/>
</dbReference>
<dbReference type="Gene3D" id="1.10.287.130">
    <property type="match status" value="1"/>
</dbReference>
<dbReference type="InterPro" id="IPR005467">
    <property type="entry name" value="His_kinase_dom"/>
</dbReference>
<evidence type="ECO:0000256" key="1">
    <source>
        <dbReference type="ARBA" id="ARBA00022553"/>
    </source>
</evidence>
<dbReference type="InterPro" id="IPR029016">
    <property type="entry name" value="GAF-like_dom_sf"/>
</dbReference>
<organism evidence="8 9">
    <name type="scientific">Basidiobolus ranarum</name>
    <dbReference type="NCBI Taxonomy" id="34480"/>
    <lineage>
        <taxon>Eukaryota</taxon>
        <taxon>Fungi</taxon>
        <taxon>Fungi incertae sedis</taxon>
        <taxon>Zoopagomycota</taxon>
        <taxon>Entomophthoromycotina</taxon>
        <taxon>Basidiobolomycetes</taxon>
        <taxon>Basidiobolales</taxon>
        <taxon>Basidiobolaceae</taxon>
        <taxon>Basidiobolus</taxon>
    </lineage>
</organism>
<dbReference type="InterPro" id="IPR011006">
    <property type="entry name" value="CheY-like_superfamily"/>
</dbReference>
<dbReference type="InterPro" id="IPR003018">
    <property type="entry name" value="GAF"/>
</dbReference>
<feature type="domain" description="Response regulatory" evidence="7">
    <location>
        <begin position="436"/>
        <end position="550"/>
    </location>
</feature>
<dbReference type="SUPFAM" id="SSF52172">
    <property type="entry name" value="CheY-like"/>
    <property type="match status" value="1"/>
</dbReference>